<gene>
    <name evidence="17" type="ORF">Aory04_000089800</name>
    <name evidence="18" type="ORF">OAory_01045200</name>
</gene>
<feature type="active site" description="Proton donor" evidence="13">
    <location>
        <position position="234"/>
    </location>
</feature>
<evidence type="ECO:0000259" key="16">
    <source>
        <dbReference type="PROSITE" id="PS51761"/>
    </source>
</evidence>
<comment type="catalytic activity">
    <reaction evidence="1 13 14">
        <text>Endohydrolysis of (1-&gt;4)-beta-D-xylosidic linkages in xylans.</text>
        <dbReference type="EC" id="3.2.1.8"/>
    </reaction>
</comment>
<evidence type="ECO:0000256" key="5">
    <source>
        <dbReference type="ARBA" id="ARBA00012590"/>
    </source>
</evidence>
<evidence type="ECO:0000256" key="13">
    <source>
        <dbReference type="PROSITE-ProRule" id="PRU01097"/>
    </source>
</evidence>
<name>A0A1S9DG41_ASPOZ</name>
<dbReference type="AlphaFoldDB" id="A0A1S9DG41"/>
<dbReference type="PRINTS" id="PR00911">
    <property type="entry name" value="GLHYDRLASE11"/>
</dbReference>
<evidence type="ECO:0000256" key="3">
    <source>
        <dbReference type="ARBA" id="ARBA00004851"/>
    </source>
</evidence>
<dbReference type="InterPro" id="IPR001137">
    <property type="entry name" value="Glyco_hydro_11"/>
</dbReference>
<keyword evidence="8 15" id="KW-0732">Signal</keyword>
<comment type="similarity">
    <text evidence="4 13 14">Belongs to the glycosyl hydrolase 11 (cellulase G) family.</text>
</comment>
<dbReference type="InterPro" id="IPR013320">
    <property type="entry name" value="ConA-like_dom_sf"/>
</dbReference>
<feature type="chain" id="PRO_5042690147" description="Endo-1,4-beta-xylanase" evidence="15">
    <location>
        <begin position="19"/>
        <end position="248"/>
    </location>
</feature>
<dbReference type="PANTHER" id="PTHR46828:SF2">
    <property type="entry name" value="ENDO-1,4-BETA-XYLANASE A-RELATED"/>
    <property type="match status" value="1"/>
</dbReference>
<comment type="pathway">
    <text evidence="3 13 14">Glycan degradation; xylan degradation.</text>
</comment>
<organism evidence="18 19">
    <name type="scientific">Aspergillus oryzae</name>
    <name type="common">Yellow koji mold</name>
    <dbReference type="NCBI Taxonomy" id="5062"/>
    <lineage>
        <taxon>Eukaryota</taxon>
        <taxon>Fungi</taxon>
        <taxon>Dikarya</taxon>
        <taxon>Ascomycota</taxon>
        <taxon>Pezizomycotina</taxon>
        <taxon>Eurotiomycetes</taxon>
        <taxon>Eurotiomycetidae</taxon>
        <taxon>Eurotiales</taxon>
        <taxon>Aspergillaceae</taxon>
        <taxon>Aspergillus</taxon>
        <taxon>Aspergillus subgen. Circumdati</taxon>
    </lineage>
</organism>
<feature type="signal peptide" evidence="15">
    <location>
        <begin position="1"/>
        <end position="18"/>
    </location>
</feature>
<evidence type="ECO:0000256" key="12">
    <source>
        <dbReference type="ARBA" id="ARBA00023326"/>
    </source>
</evidence>
<dbReference type="PANTHER" id="PTHR46828">
    <property type="entry name" value="ENDO-1,4-BETA-XYLANASE A-RELATED"/>
    <property type="match status" value="1"/>
</dbReference>
<keyword evidence="6" id="KW-0964">Secreted</keyword>
<reference evidence="18 19" key="1">
    <citation type="submission" date="2016-10" db="EMBL/GenBank/DDBJ databases">
        <title>Genome sequencing of Aspergillus oryzae BCC7051.</title>
        <authorList>
            <person name="Thammarongtham C."/>
            <person name="Vorapreeda T."/>
            <person name="Nookaew I."/>
            <person name="Srisuk T."/>
            <person name="Land M."/>
            <person name="Jeennor S."/>
            <person name="Laoteng K."/>
        </authorList>
    </citation>
    <scope>NUCLEOTIDE SEQUENCE [LARGE SCALE GENOMIC DNA]</scope>
    <source>
        <strain evidence="18 19">BCC7051</strain>
    </source>
</reference>
<evidence type="ECO:0000256" key="10">
    <source>
        <dbReference type="ARBA" id="ARBA00023277"/>
    </source>
</evidence>
<dbReference type="InterPro" id="IPR033123">
    <property type="entry name" value="GH11_dom"/>
</dbReference>
<dbReference type="GO" id="GO:0031176">
    <property type="term" value="F:endo-1,4-beta-xylanase activity"/>
    <property type="evidence" value="ECO:0007669"/>
    <property type="project" value="UniProtKB-UniRule"/>
</dbReference>
<dbReference type="OMA" id="SEFLEHM"/>
<evidence type="ECO:0000256" key="8">
    <source>
        <dbReference type="ARBA" id="ARBA00022729"/>
    </source>
</evidence>
<evidence type="ECO:0000313" key="19">
    <source>
        <dbReference type="Proteomes" id="UP000190312"/>
    </source>
</evidence>
<dbReference type="UniPathway" id="UPA00114"/>
<keyword evidence="7 13" id="KW-0858">Xylan degradation</keyword>
<dbReference type="Gene3D" id="2.60.120.180">
    <property type="match status" value="1"/>
</dbReference>
<proteinExistence type="inferred from homology"/>
<evidence type="ECO:0000256" key="11">
    <source>
        <dbReference type="ARBA" id="ARBA00023295"/>
    </source>
</evidence>
<evidence type="ECO:0000256" key="9">
    <source>
        <dbReference type="ARBA" id="ARBA00022801"/>
    </source>
</evidence>
<dbReference type="EMBL" id="MKZY01000006">
    <property type="protein sequence ID" value="OOO08020.1"/>
    <property type="molecule type" value="Genomic_DNA"/>
</dbReference>
<sequence length="248" mass="26932">MVSASQLLFCLPVLGALATPTDSTTAQAVARSPEFLEHMGALIANATGEATLERRDATFKTSKDGVDAAGFYYSLYNANGAGAEYSESENSGQFKLSWNTNSEFLGGKGFKGGSPRSLSWDGQFQAEGDFTLAVYGWTTDPVTEWYVVEAHGTGTPGNGHILGQVEDDGGIYDVYMLPYRNVPEIYGVTNFNQLWSVRREARHTGTVDVAAHFKRWQELGLKPGNPVFQMVTAEGFKGSGNLDFTLQK</sequence>
<dbReference type="EMBL" id="BSYA01000005">
    <property type="protein sequence ID" value="GMG23457.1"/>
    <property type="molecule type" value="Genomic_DNA"/>
</dbReference>
<evidence type="ECO:0000313" key="17">
    <source>
        <dbReference type="EMBL" id="GMG23457.1"/>
    </source>
</evidence>
<keyword evidence="9 13" id="KW-0378">Hydrolase</keyword>
<accession>A0A1S9DG41</accession>
<feature type="active site" description="Nucleophile" evidence="13">
    <location>
        <position position="144"/>
    </location>
</feature>
<keyword evidence="11 13" id="KW-0326">Glycosidase</keyword>
<evidence type="ECO:0000256" key="15">
    <source>
        <dbReference type="SAM" id="SignalP"/>
    </source>
</evidence>
<keyword evidence="12 13" id="KW-0624">Polysaccharide degradation</keyword>
<evidence type="ECO:0000256" key="7">
    <source>
        <dbReference type="ARBA" id="ARBA00022651"/>
    </source>
</evidence>
<dbReference type="GO" id="GO:0005576">
    <property type="term" value="C:extracellular region"/>
    <property type="evidence" value="ECO:0007669"/>
    <property type="project" value="UniProtKB-SubCell"/>
</dbReference>
<dbReference type="InterPro" id="IPR013319">
    <property type="entry name" value="GH11/12"/>
</dbReference>
<evidence type="ECO:0000313" key="18">
    <source>
        <dbReference type="EMBL" id="OOO08020.1"/>
    </source>
</evidence>
<feature type="domain" description="GH11" evidence="16">
    <location>
        <begin position="59"/>
        <end position="247"/>
    </location>
</feature>
<dbReference type="VEuPathDB" id="FungiDB:AO090103000141"/>
<evidence type="ECO:0000256" key="2">
    <source>
        <dbReference type="ARBA" id="ARBA00004613"/>
    </source>
</evidence>
<protein>
    <recommendedName>
        <fullName evidence="5 13">Endo-1,4-beta-xylanase</fullName>
        <ecNumber evidence="5 13">3.2.1.8</ecNumber>
    </recommendedName>
</protein>
<comment type="subcellular location">
    <subcellularLocation>
        <location evidence="2">Secreted</location>
    </subcellularLocation>
</comment>
<evidence type="ECO:0000256" key="14">
    <source>
        <dbReference type="RuleBase" id="RU362015"/>
    </source>
</evidence>
<dbReference type="Proteomes" id="UP000190312">
    <property type="component" value="Unassembled WGS sequence"/>
</dbReference>
<dbReference type="Proteomes" id="UP001165205">
    <property type="component" value="Unassembled WGS sequence"/>
</dbReference>
<dbReference type="PROSITE" id="PS51761">
    <property type="entry name" value="GH11_3"/>
    <property type="match status" value="1"/>
</dbReference>
<evidence type="ECO:0000256" key="1">
    <source>
        <dbReference type="ARBA" id="ARBA00000681"/>
    </source>
</evidence>
<evidence type="ECO:0000256" key="4">
    <source>
        <dbReference type="ARBA" id="ARBA00007792"/>
    </source>
</evidence>
<dbReference type="GO" id="GO:0045493">
    <property type="term" value="P:xylan catabolic process"/>
    <property type="evidence" value="ECO:0007669"/>
    <property type="project" value="UniProtKB-UniRule"/>
</dbReference>
<reference evidence="17" key="2">
    <citation type="submission" date="2023-04" db="EMBL/GenBank/DDBJ databases">
        <title>Aspergillus oryzae NBRC 4228.</title>
        <authorList>
            <person name="Ichikawa N."/>
            <person name="Sato H."/>
            <person name="Tonouchi N."/>
        </authorList>
    </citation>
    <scope>NUCLEOTIDE SEQUENCE</scope>
    <source>
        <strain evidence="17">NBRC 4228</strain>
    </source>
</reference>
<evidence type="ECO:0000256" key="6">
    <source>
        <dbReference type="ARBA" id="ARBA00022525"/>
    </source>
</evidence>
<keyword evidence="10 13" id="KW-0119">Carbohydrate metabolism</keyword>
<dbReference type="OrthoDB" id="4444234at2759"/>
<dbReference type="Pfam" id="PF00457">
    <property type="entry name" value="Glyco_hydro_11"/>
    <property type="match status" value="1"/>
</dbReference>
<dbReference type="SUPFAM" id="SSF49899">
    <property type="entry name" value="Concanavalin A-like lectins/glucanases"/>
    <property type="match status" value="1"/>
</dbReference>
<dbReference type="EC" id="3.2.1.8" evidence="5 13"/>
<comment type="caution">
    <text evidence="18">The sequence shown here is derived from an EMBL/GenBank/DDBJ whole genome shotgun (WGS) entry which is preliminary data.</text>
</comment>